<evidence type="ECO:0000313" key="2">
    <source>
        <dbReference type="EMBL" id="SUZ54209.1"/>
    </source>
</evidence>
<dbReference type="InterPro" id="IPR011051">
    <property type="entry name" value="RmlC_Cupin_sf"/>
</dbReference>
<dbReference type="SUPFAM" id="SSF51182">
    <property type="entry name" value="RmlC-like cupins"/>
    <property type="match status" value="1"/>
</dbReference>
<reference evidence="2" key="1">
    <citation type="submission" date="2018-05" db="EMBL/GenBank/DDBJ databases">
        <authorList>
            <person name="Lanie J.A."/>
            <person name="Ng W.-L."/>
            <person name="Kazmierczak K.M."/>
            <person name="Andrzejewski T.M."/>
            <person name="Davidsen T.M."/>
            <person name="Wayne K.J."/>
            <person name="Tettelin H."/>
            <person name="Glass J.I."/>
            <person name="Rusch D."/>
            <person name="Podicherti R."/>
            <person name="Tsui H.-C.T."/>
            <person name="Winkler M.E."/>
        </authorList>
    </citation>
    <scope>NUCLEOTIDE SEQUENCE</scope>
</reference>
<protein>
    <recommendedName>
        <fullName evidence="1">Cupin type-1 domain-containing protein</fullName>
    </recommendedName>
</protein>
<dbReference type="Pfam" id="PF00190">
    <property type="entry name" value="Cupin_1"/>
    <property type="match status" value="1"/>
</dbReference>
<gene>
    <name evidence="2" type="ORF">METZ01_LOCUS7063</name>
</gene>
<accession>A0A381NII2</accession>
<name>A0A381NII2_9ZZZZ</name>
<dbReference type="Gene3D" id="2.60.120.10">
    <property type="entry name" value="Jelly Rolls"/>
    <property type="match status" value="1"/>
</dbReference>
<sequence>MTLRPVFSQEVSMRRLKLTLGALMLTLFPLNTSEAQTEGTYITTSDVTATEDAAAARLAESGRTISDIMIRHVDVGDEQLGVAVVQRTKRERGGPLRGIAHVRLDEIYYVLSGEGTMVTGGPITETSLSEGGMLGPMQSGLMQGGASQRMGPGDIAIIPKGVPHSWSEITSDTISYLVFRTDPDKVMDPK</sequence>
<dbReference type="InterPro" id="IPR014710">
    <property type="entry name" value="RmlC-like_jellyroll"/>
</dbReference>
<evidence type="ECO:0000259" key="1">
    <source>
        <dbReference type="Pfam" id="PF00190"/>
    </source>
</evidence>
<dbReference type="CDD" id="cd02208">
    <property type="entry name" value="cupin_RmlC-like"/>
    <property type="match status" value="1"/>
</dbReference>
<dbReference type="AlphaFoldDB" id="A0A381NII2"/>
<feature type="domain" description="Cupin type-1" evidence="1">
    <location>
        <begin position="78"/>
        <end position="185"/>
    </location>
</feature>
<organism evidence="2">
    <name type="scientific">marine metagenome</name>
    <dbReference type="NCBI Taxonomy" id="408172"/>
    <lineage>
        <taxon>unclassified sequences</taxon>
        <taxon>metagenomes</taxon>
        <taxon>ecological metagenomes</taxon>
    </lineage>
</organism>
<proteinExistence type="predicted"/>
<dbReference type="InterPro" id="IPR006045">
    <property type="entry name" value="Cupin_1"/>
</dbReference>
<dbReference type="EMBL" id="UINC01000375">
    <property type="protein sequence ID" value="SUZ54209.1"/>
    <property type="molecule type" value="Genomic_DNA"/>
</dbReference>